<dbReference type="EMBL" id="JAHEPS010000005">
    <property type="protein sequence ID" value="MBT1445687.1"/>
    <property type="molecule type" value="Genomic_DNA"/>
</dbReference>
<evidence type="ECO:0000256" key="8">
    <source>
        <dbReference type="ARBA" id="ARBA00047417"/>
    </source>
</evidence>
<comment type="PTM">
    <text evidence="9">Cleaved by autocatalysis into a large and a small subunit.</text>
</comment>
<comment type="catalytic activity">
    <reaction evidence="1 9">
        <text>an S-substituted glutathione + H2O = an S-substituted L-cysteinylglycine + L-glutamate</text>
        <dbReference type="Rhea" id="RHEA:59468"/>
        <dbReference type="ChEBI" id="CHEBI:15377"/>
        <dbReference type="ChEBI" id="CHEBI:29985"/>
        <dbReference type="ChEBI" id="CHEBI:90779"/>
        <dbReference type="ChEBI" id="CHEBI:143103"/>
        <dbReference type="EC" id="3.4.19.13"/>
    </reaction>
</comment>
<organism evidence="11 12">
    <name type="scientific">Shewanella jiangmenensis</name>
    <dbReference type="NCBI Taxonomy" id="2837387"/>
    <lineage>
        <taxon>Bacteria</taxon>
        <taxon>Pseudomonadati</taxon>
        <taxon>Pseudomonadota</taxon>
        <taxon>Gammaproteobacteria</taxon>
        <taxon>Alteromonadales</taxon>
        <taxon>Shewanellaceae</taxon>
        <taxon>Shewanella</taxon>
    </lineage>
</organism>
<evidence type="ECO:0000256" key="5">
    <source>
        <dbReference type="ARBA" id="ARBA00022801"/>
    </source>
</evidence>
<dbReference type="InterPro" id="IPR055262">
    <property type="entry name" value="GGT_CS"/>
</dbReference>
<keyword evidence="10" id="KW-0732">Signal</keyword>
<keyword evidence="9" id="KW-0317">Glutathione biosynthesis</keyword>
<protein>
    <recommendedName>
        <fullName evidence="9">Glutathione hydrolase proenzyme</fullName>
        <ecNumber evidence="9">2.3.2.2</ecNumber>
        <ecNumber evidence="9">3.4.19.13</ecNumber>
    </recommendedName>
    <component>
        <recommendedName>
            <fullName evidence="9">Glutathione hydrolase large chain</fullName>
        </recommendedName>
    </component>
    <component>
        <recommendedName>
            <fullName evidence="9">Glutathione hydrolase small chain</fullName>
        </recommendedName>
    </component>
</protein>
<dbReference type="PANTHER" id="PTHR43199:SF1">
    <property type="entry name" value="GLUTATHIONE HYDROLASE PROENZYME"/>
    <property type="match status" value="1"/>
</dbReference>
<keyword evidence="5 9" id="KW-0378">Hydrolase</keyword>
<dbReference type="PANTHER" id="PTHR43199">
    <property type="entry name" value="GLUTATHIONE HYDROLASE"/>
    <property type="match status" value="1"/>
</dbReference>
<dbReference type="InterPro" id="IPR029055">
    <property type="entry name" value="Ntn_hydrolases_N"/>
</dbReference>
<dbReference type="InterPro" id="IPR000101">
    <property type="entry name" value="GGT_peptidase"/>
</dbReference>
<dbReference type="EC" id="3.4.19.13" evidence="9"/>
<dbReference type="InterPro" id="IPR043138">
    <property type="entry name" value="GGT_lsub"/>
</dbReference>
<evidence type="ECO:0000256" key="3">
    <source>
        <dbReference type="ARBA" id="ARBA00009381"/>
    </source>
</evidence>
<dbReference type="Pfam" id="PF01019">
    <property type="entry name" value="G_glu_transpept"/>
    <property type="match status" value="1"/>
</dbReference>
<comment type="catalytic activity">
    <reaction evidence="2 9">
        <text>glutathione + H2O = L-cysteinylglycine + L-glutamate</text>
        <dbReference type="Rhea" id="RHEA:28807"/>
        <dbReference type="ChEBI" id="CHEBI:15377"/>
        <dbReference type="ChEBI" id="CHEBI:29985"/>
        <dbReference type="ChEBI" id="CHEBI:57925"/>
        <dbReference type="ChEBI" id="CHEBI:61694"/>
        <dbReference type="EC" id="3.4.19.13"/>
    </reaction>
</comment>
<keyword evidence="7 9" id="KW-0012">Acyltransferase</keyword>
<keyword evidence="4 9" id="KW-0808">Transferase</keyword>
<dbReference type="PROSITE" id="PS00462">
    <property type="entry name" value="G_GLU_TRANSPEPTIDASE"/>
    <property type="match status" value="1"/>
</dbReference>
<feature type="chain" id="PRO_5047487794" description="Glutathione hydrolase proenzyme" evidence="10">
    <location>
        <begin position="32"/>
        <end position="584"/>
    </location>
</feature>
<comment type="similarity">
    <text evidence="3 9">Belongs to the gamma-glutamyltransferase family.</text>
</comment>
<dbReference type="PRINTS" id="PR01210">
    <property type="entry name" value="GGTRANSPTASE"/>
</dbReference>
<comment type="catalytic activity">
    <reaction evidence="8 9">
        <text>an N-terminal (5-L-glutamyl)-[peptide] + an alpha-amino acid = 5-L-glutamyl amino acid + an N-terminal L-alpha-aminoacyl-[peptide]</text>
        <dbReference type="Rhea" id="RHEA:23904"/>
        <dbReference type="Rhea" id="RHEA-COMP:9780"/>
        <dbReference type="Rhea" id="RHEA-COMP:9795"/>
        <dbReference type="ChEBI" id="CHEBI:77644"/>
        <dbReference type="ChEBI" id="CHEBI:78597"/>
        <dbReference type="ChEBI" id="CHEBI:78599"/>
        <dbReference type="ChEBI" id="CHEBI:78608"/>
        <dbReference type="EC" id="2.3.2.2"/>
    </reaction>
</comment>
<dbReference type="EC" id="2.3.2.2" evidence="9"/>
<dbReference type="RefSeq" id="WP_214507872.1">
    <property type="nucleotide sequence ID" value="NZ_JAHEPS010000005.1"/>
</dbReference>
<accession>A0ABS5V5F0</accession>
<dbReference type="GO" id="GO:0103068">
    <property type="term" value="F:leukotriene C4 gamma-glutamyl transferase activity"/>
    <property type="evidence" value="ECO:0007669"/>
    <property type="project" value="UniProtKB-EC"/>
</dbReference>
<name>A0ABS5V5F0_9GAMM</name>
<keyword evidence="12" id="KW-1185">Reference proteome</keyword>
<evidence type="ECO:0000256" key="2">
    <source>
        <dbReference type="ARBA" id="ARBA00001089"/>
    </source>
</evidence>
<comment type="subunit">
    <text evidence="9">This enzyme consists of two polypeptide chains, which are synthesized in precursor form from a single polypeptide.</text>
</comment>
<comment type="pathway">
    <text evidence="9">Sulfur metabolism; glutathione metabolism.</text>
</comment>
<evidence type="ECO:0000313" key="12">
    <source>
        <dbReference type="Proteomes" id="UP001195903"/>
    </source>
</evidence>
<dbReference type="NCBIfam" id="TIGR00066">
    <property type="entry name" value="g_glut_trans"/>
    <property type="match status" value="1"/>
</dbReference>
<dbReference type="Proteomes" id="UP001195903">
    <property type="component" value="Unassembled WGS sequence"/>
</dbReference>
<dbReference type="SUPFAM" id="SSF56235">
    <property type="entry name" value="N-terminal nucleophile aminohydrolases (Ntn hydrolases)"/>
    <property type="match status" value="1"/>
</dbReference>
<dbReference type="Gene3D" id="1.10.246.130">
    <property type="match status" value="1"/>
</dbReference>
<dbReference type="InterPro" id="IPR051792">
    <property type="entry name" value="GGT_bact"/>
</dbReference>
<sequence length="584" mass="62327">MHSRLNALSKRALVLALAVAMPFAASLPAQATMNDMAIFSEMATAQPVFGKHGMVSSQEALATRIGVDILKQGGNAVDAAVAVGFALAVTLPQAGNLGGGGFMLVHLAKDNKTIAIDYRETAPKASKRDMFLDEQGNAVDELSRSHGLAVGVPGTVMGMELALKKYGTLSLQQVIAPAIKLAEDGVDVTAALASELAGLDDWMSKWPSSAEIFYPHDGKSLNVGERLVQKDLAQSLKRISKQGSKGFYEGETAEKLVAAIRAAGGVMSLDDLKNYRVAEREPVRGHYRGLEVVSMPPPSSGGIHIIQMLNVLEHFPIGELGHNSAQTIHFMAETMKRAYADRSEYLGDPDFVKVPAAALMSKGYADAIAKSIAANKATPSDDIKPGKLAPYESDQTTHYSVVDKWGNAVSNTYTLNFSYGSGLVAKGTGILLNNEMDDFSAKPGSPNGYGLLGGDANAVEPQKRPLSSMSPTIVMKDGKPFIVTGSPGGARIINTVLQIIMNVVDHQMNIAEASIAPRIHHQWYPDEIRTERSLNLDTRSLLEAKGHKITIKHAMGSTQSIVVMPEGMYGASDPRQSASETLGY</sequence>
<dbReference type="Gene3D" id="3.60.20.40">
    <property type="match status" value="1"/>
</dbReference>
<comment type="caution">
    <text evidence="11">The sequence shown here is derived from an EMBL/GenBank/DDBJ whole genome shotgun (WGS) entry which is preliminary data.</text>
</comment>
<evidence type="ECO:0000256" key="6">
    <source>
        <dbReference type="ARBA" id="ARBA00023145"/>
    </source>
</evidence>
<evidence type="ECO:0000256" key="1">
    <source>
        <dbReference type="ARBA" id="ARBA00001049"/>
    </source>
</evidence>
<evidence type="ECO:0000256" key="4">
    <source>
        <dbReference type="ARBA" id="ARBA00022679"/>
    </source>
</evidence>
<feature type="signal peptide" evidence="10">
    <location>
        <begin position="1"/>
        <end position="31"/>
    </location>
</feature>
<evidence type="ECO:0000256" key="10">
    <source>
        <dbReference type="SAM" id="SignalP"/>
    </source>
</evidence>
<evidence type="ECO:0000256" key="7">
    <source>
        <dbReference type="ARBA" id="ARBA00023315"/>
    </source>
</evidence>
<proteinExistence type="inferred from homology"/>
<evidence type="ECO:0000313" key="11">
    <source>
        <dbReference type="EMBL" id="MBT1445687.1"/>
    </source>
</evidence>
<gene>
    <name evidence="11" type="primary">ggt</name>
    <name evidence="11" type="ORF">KJI95_14325</name>
</gene>
<evidence type="ECO:0000256" key="9">
    <source>
        <dbReference type="RuleBase" id="RU368036"/>
    </source>
</evidence>
<keyword evidence="6 9" id="KW-0865">Zymogen</keyword>
<dbReference type="InterPro" id="IPR043137">
    <property type="entry name" value="GGT_ssub_C"/>
</dbReference>
<reference evidence="11 12" key="1">
    <citation type="submission" date="2021-05" db="EMBL/GenBank/DDBJ databases">
        <title>Shewanella sp. JM162201.</title>
        <authorList>
            <person name="Xu S."/>
            <person name="Li A."/>
        </authorList>
    </citation>
    <scope>NUCLEOTIDE SEQUENCE [LARGE SCALE GENOMIC DNA]</scope>
    <source>
        <strain evidence="11 12">JM162201</strain>
    </source>
</reference>